<dbReference type="Pfam" id="PF07522">
    <property type="entry name" value="DRMBL"/>
    <property type="match status" value="1"/>
</dbReference>
<feature type="compositionally biased region" description="Acidic residues" evidence="6">
    <location>
        <begin position="33"/>
        <end position="55"/>
    </location>
</feature>
<dbReference type="GO" id="GO:0006303">
    <property type="term" value="P:double-strand break repair via nonhomologous end joining"/>
    <property type="evidence" value="ECO:0007669"/>
    <property type="project" value="TreeGrafter"/>
</dbReference>
<dbReference type="GO" id="GO:0036297">
    <property type="term" value="P:interstrand cross-link repair"/>
    <property type="evidence" value="ECO:0007669"/>
    <property type="project" value="TreeGrafter"/>
</dbReference>
<dbReference type="PANTHER" id="PTHR23240:SF6">
    <property type="entry name" value="DNA CROSS-LINK REPAIR 1A PROTEIN"/>
    <property type="match status" value="1"/>
</dbReference>
<organism evidence="8 9">
    <name type="scientific">Wickerhamomyces anomalus (strain ATCC 58044 / CBS 1984 / NCYC 433 / NRRL Y-366-8)</name>
    <name type="common">Yeast</name>
    <name type="synonym">Hansenula anomala</name>
    <dbReference type="NCBI Taxonomy" id="683960"/>
    <lineage>
        <taxon>Eukaryota</taxon>
        <taxon>Fungi</taxon>
        <taxon>Dikarya</taxon>
        <taxon>Ascomycota</taxon>
        <taxon>Saccharomycotina</taxon>
        <taxon>Saccharomycetes</taxon>
        <taxon>Phaffomycetales</taxon>
        <taxon>Wickerhamomycetaceae</taxon>
        <taxon>Wickerhamomyces</taxon>
    </lineage>
</organism>
<evidence type="ECO:0000313" key="9">
    <source>
        <dbReference type="Proteomes" id="UP000094112"/>
    </source>
</evidence>
<dbReference type="SUPFAM" id="SSF56281">
    <property type="entry name" value="Metallo-hydrolase/oxidoreductase"/>
    <property type="match status" value="1"/>
</dbReference>
<dbReference type="CDD" id="cd16273">
    <property type="entry name" value="SNM1A-1C-like_MBL-fold"/>
    <property type="match status" value="1"/>
</dbReference>
<keyword evidence="5" id="KW-0539">Nucleus</keyword>
<dbReference type="OrthoDB" id="262529at2759"/>
<dbReference type="Proteomes" id="UP000094112">
    <property type="component" value="Unassembled WGS sequence"/>
</dbReference>
<dbReference type="GO" id="GO:0003684">
    <property type="term" value="F:damaged DNA binding"/>
    <property type="evidence" value="ECO:0007669"/>
    <property type="project" value="TreeGrafter"/>
</dbReference>
<dbReference type="GO" id="GO:0035312">
    <property type="term" value="F:5'-3' DNA exonuclease activity"/>
    <property type="evidence" value="ECO:0007669"/>
    <property type="project" value="TreeGrafter"/>
</dbReference>
<protein>
    <recommendedName>
        <fullName evidence="7">DNA repair metallo-beta-lactamase domain-containing protein</fullName>
    </recommendedName>
</protein>
<comment type="subcellular location">
    <subcellularLocation>
        <location evidence="1">Nucleus</location>
    </subcellularLocation>
</comment>
<evidence type="ECO:0000259" key="7">
    <source>
        <dbReference type="Pfam" id="PF07522"/>
    </source>
</evidence>
<keyword evidence="3" id="KW-0227">DNA damage</keyword>
<evidence type="ECO:0000256" key="6">
    <source>
        <dbReference type="SAM" id="MobiDB-lite"/>
    </source>
</evidence>
<dbReference type="STRING" id="683960.A0A1E3P1S3"/>
<comment type="similarity">
    <text evidence="2">Belongs to the DNA repair metallo-beta-lactamase (DRMBL) family.</text>
</comment>
<dbReference type="PANTHER" id="PTHR23240">
    <property type="entry name" value="DNA CROSS-LINK REPAIR PROTEIN PSO2/SNM1-RELATED"/>
    <property type="match status" value="1"/>
</dbReference>
<dbReference type="InterPro" id="IPR036866">
    <property type="entry name" value="RibonucZ/Hydroxyglut_hydro"/>
</dbReference>
<evidence type="ECO:0000256" key="1">
    <source>
        <dbReference type="ARBA" id="ARBA00004123"/>
    </source>
</evidence>
<evidence type="ECO:0000256" key="4">
    <source>
        <dbReference type="ARBA" id="ARBA00023204"/>
    </source>
</evidence>
<evidence type="ECO:0000313" key="8">
    <source>
        <dbReference type="EMBL" id="ODQ59144.1"/>
    </source>
</evidence>
<dbReference type="GeneID" id="30202176"/>
<evidence type="ECO:0000256" key="3">
    <source>
        <dbReference type="ARBA" id="ARBA00022763"/>
    </source>
</evidence>
<feature type="domain" description="DNA repair metallo-beta-lactamase" evidence="7">
    <location>
        <begin position="403"/>
        <end position="517"/>
    </location>
</feature>
<gene>
    <name evidence="8" type="ORF">WICANDRAFT_79672</name>
</gene>
<sequence>MGQSNLLDLLLLSKRNQRSNKRNYDGEMIDLTSDGEDECSMANGDEEVIQDEETEKGEKLFVKEEEDGTKENSVGLDQVTPEVQESDPTPDLNETIPCPVCQLNISKLTLSDRESHVELCLLQPTTHKSIVAPSPKKSKPKQESSKKPRQPKPRTKPIPDFKILTFKNNHKINVDGFQFMDHPEVDQYFLSHYHSDHYIGLGKNWNQGKIYTSKTTSNLLQTVMKIPQDKIVALPFNEPFKIHENIEVILYDANHCPGGAIFLFQEFDPEKKIIKRILHTGDFRVSLNHINLFKSIFIDEIYLDTTYLNPVYTFMPQRKVVSRSSNFIANIINQTIKKNSILNYFKESNDYLIIIGAYSIGKEKLYINLAKTIKSKILITKDRYKMLSCIDGFTDLDIFQFEESKDCKIQIVSINKLTDLKFLSKFQNKKIIKIKPTGWSFNTFKKDTNIKDLSFDEILQKTFINNEFKDFENQLSNQFQKSSSLSIPYSEHSSFKELSIFASFLKWGEIIPTVNIGNEYFPKWFEIWKNYELDESVVNEYFKE</sequence>
<dbReference type="Gene3D" id="3.40.50.12650">
    <property type="match status" value="1"/>
</dbReference>
<evidence type="ECO:0000256" key="5">
    <source>
        <dbReference type="ARBA" id="ARBA00023242"/>
    </source>
</evidence>
<feature type="region of interest" description="Disordered" evidence="6">
    <location>
        <begin position="21"/>
        <end position="74"/>
    </location>
</feature>
<dbReference type="GO" id="GO:0005634">
    <property type="term" value="C:nucleus"/>
    <property type="evidence" value="ECO:0007669"/>
    <property type="project" value="UniProtKB-SubCell"/>
</dbReference>
<feature type="region of interest" description="Disordered" evidence="6">
    <location>
        <begin position="130"/>
        <end position="159"/>
    </location>
</feature>
<dbReference type="RefSeq" id="XP_019038351.1">
    <property type="nucleotide sequence ID" value="XM_019184930.1"/>
</dbReference>
<reference evidence="8 9" key="1">
    <citation type="journal article" date="2016" name="Proc. Natl. Acad. Sci. U.S.A.">
        <title>Comparative genomics of biotechnologically important yeasts.</title>
        <authorList>
            <person name="Riley R."/>
            <person name="Haridas S."/>
            <person name="Wolfe K.H."/>
            <person name="Lopes M.R."/>
            <person name="Hittinger C.T."/>
            <person name="Goeker M."/>
            <person name="Salamov A.A."/>
            <person name="Wisecaver J.H."/>
            <person name="Long T.M."/>
            <person name="Calvey C.H."/>
            <person name="Aerts A.L."/>
            <person name="Barry K.W."/>
            <person name="Choi C."/>
            <person name="Clum A."/>
            <person name="Coughlan A.Y."/>
            <person name="Deshpande S."/>
            <person name="Douglass A.P."/>
            <person name="Hanson S.J."/>
            <person name="Klenk H.-P."/>
            <person name="LaButti K.M."/>
            <person name="Lapidus A."/>
            <person name="Lindquist E.A."/>
            <person name="Lipzen A.M."/>
            <person name="Meier-Kolthoff J.P."/>
            <person name="Ohm R.A."/>
            <person name="Otillar R.P."/>
            <person name="Pangilinan J.L."/>
            <person name="Peng Y."/>
            <person name="Rokas A."/>
            <person name="Rosa C.A."/>
            <person name="Scheuner C."/>
            <person name="Sibirny A.A."/>
            <person name="Slot J.C."/>
            <person name="Stielow J.B."/>
            <person name="Sun H."/>
            <person name="Kurtzman C.P."/>
            <person name="Blackwell M."/>
            <person name="Grigoriev I.V."/>
            <person name="Jeffries T.W."/>
        </authorList>
    </citation>
    <scope>NUCLEOTIDE SEQUENCE [LARGE SCALE GENOMIC DNA]</scope>
    <source>
        <strain evidence="9">ATCC 58044 / CBS 1984 / NCYC 433 / NRRL Y-366-8</strain>
    </source>
</reference>
<dbReference type="Gene3D" id="3.60.15.10">
    <property type="entry name" value="Ribonuclease Z/Hydroxyacylglutathione hydrolase-like"/>
    <property type="match status" value="1"/>
</dbReference>
<name>A0A1E3P1S3_WICAA</name>
<proteinExistence type="inferred from homology"/>
<dbReference type="AlphaFoldDB" id="A0A1E3P1S3"/>
<keyword evidence="4" id="KW-0234">DNA repair</keyword>
<keyword evidence="9" id="KW-1185">Reference proteome</keyword>
<dbReference type="InterPro" id="IPR011084">
    <property type="entry name" value="DRMBL"/>
</dbReference>
<evidence type="ECO:0000256" key="2">
    <source>
        <dbReference type="ARBA" id="ARBA00010304"/>
    </source>
</evidence>
<dbReference type="EMBL" id="KV454211">
    <property type="protein sequence ID" value="ODQ59144.1"/>
    <property type="molecule type" value="Genomic_DNA"/>
</dbReference>
<accession>A0A1E3P1S3</accession>